<protein>
    <recommendedName>
        <fullName evidence="2">DUF1501 domain-containing protein</fullName>
    </recommendedName>
</protein>
<dbReference type="AlphaFoldDB" id="A0A170QA30"/>
<evidence type="ECO:0008006" key="2">
    <source>
        <dbReference type="Google" id="ProtNLM"/>
    </source>
</evidence>
<dbReference type="PANTHER" id="PTHR43737:SF1">
    <property type="entry name" value="DUF1501 DOMAIN-CONTAINING PROTEIN"/>
    <property type="match status" value="1"/>
</dbReference>
<proteinExistence type="predicted"/>
<dbReference type="PANTHER" id="PTHR43737">
    <property type="entry name" value="BLL7424 PROTEIN"/>
    <property type="match status" value="1"/>
</dbReference>
<reference evidence="1" key="1">
    <citation type="submission" date="2015-10" db="EMBL/GenBank/DDBJ databases">
        <authorList>
            <person name="Gilbert D.G."/>
        </authorList>
    </citation>
    <scope>NUCLEOTIDE SEQUENCE</scope>
</reference>
<sequence>MTSTNKDPILVVVQLTGGNDYINTVIPYQNPLYYDSRKRVSVAQEEVLPISDELAFNPALTAVKDLYDQGKVAVINGIGYPGPNRSHFRSMDIWHTCEPEKVGTEGWLGRAIRDLDPNAKNVLTGVNFGRGLPRAMALTGVPVASVAVLETYGVLTGITGEQERIQALDLFSRMYSPIMGTGPVMDYLGSTGLDALKGADILKTVPAQYQSRIEYSDSIIGRNLQGIAKVLTANLGTRIFYTEQPGYDTHANQGPLHGILLDHLSHAINDFYEDLNEHDTADNVLIYLFTEFGRRVKDNGSGTDHGAGGLALAIGDPVTGGIYSEFPSMRPEDLEEGDLKYNIDFRGVYGTVAEKWLGLDAASIVGGKFEQLNFV</sequence>
<accession>A0A170QA30</accession>
<dbReference type="Pfam" id="PF07394">
    <property type="entry name" value="DUF1501"/>
    <property type="match status" value="1"/>
</dbReference>
<organism evidence="1">
    <name type="scientific">hydrothermal vent metagenome</name>
    <dbReference type="NCBI Taxonomy" id="652676"/>
    <lineage>
        <taxon>unclassified sequences</taxon>
        <taxon>metagenomes</taxon>
        <taxon>ecological metagenomes</taxon>
    </lineage>
</organism>
<dbReference type="InterPro" id="IPR010869">
    <property type="entry name" value="DUF1501"/>
</dbReference>
<name>A0A170QA30_9ZZZZ</name>
<dbReference type="EMBL" id="FAXA01000252">
    <property type="protein sequence ID" value="CUV02393.1"/>
    <property type="molecule type" value="Genomic_DNA"/>
</dbReference>
<gene>
    <name evidence="1" type="ORF">MGWOODY_Clf1765</name>
</gene>
<evidence type="ECO:0000313" key="1">
    <source>
        <dbReference type="EMBL" id="CUV02393.1"/>
    </source>
</evidence>